<dbReference type="EMBL" id="JAPEVB010000005">
    <property type="protein sequence ID" value="KAJ4387866.1"/>
    <property type="molecule type" value="Genomic_DNA"/>
</dbReference>
<dbReference type="PANTHER" id="PTHR35042:SF1">
    <property type="entry name" value="DUF1772-DOMAIN-CONTAINING PROTEIN"/>
    <property type="match status" value="1"/>
</dbReference>
<evidence type="ECO:0000256" key="2">
    <source>
        <dbReference type="ARBA" id="ARBA00022692"/>
    </source>
</evidence>
<keyword evidence="2 7" id="KW-0812">Transmembrane</keyword>
<comment type="caution">
    <text evidence="8">The sequence shown here is derived from an EMBL/GenBank/DDBJ whole genome shotgun (WGS) entry which is preliminary data.</text>
</comment>
<keyword evidence="9" id="KW-1185">Reference proteome</keyword>
<comment type="similarity">
    <text evidence="5">Belongs to the anthrone oxygenase family.</text>
</comment>
<evidence type="ECO:0000256" key="3">
    <source>
        <dbReference type="ARBA" id="ARBA00022989"/>
    </source>
</evidence>
<organism evidence="8 9">
    <name type="scientific">Gnomoniopsis smithogilvyi</name>
    <dbReference type="NCBI Taxonomy" id="1191159"/>
    <lineage>
        <taxon>Eukaryota</taxon>
        <taxon>Fungi</taxon>
        <taxon>Dikarya</taxon>
        <taxon>Ascomycota</taxon>
        <taxon>Pezizomycotina</taxon>
        <taxon>Sordariomycetes</taxon>
        <taxon>Sordariomycetidae</taxon>
        <taxon>Diaporthales</taxon>
        <taxon>Gnomoniaceae</taxon>
        <taxon>Gnomoniopsis</taxon>
    </lineage>
</organism>
<feature type="transmembrane region" description="Helical" evidence="7">
    <location>
        <begin position="60"/>
        <end position="80"/>
    </location>
</feature>
<evidence type="ECO:0008006" key="10">
    <source>
        <dbReference type="Google" id="ProtNLM"/>
    </source>
</evidence>
<evidence type="ECO:0000256" key="4">
    <source>
        <dbReference type="ARBA" id="ARBA00023136"/>
    </source>
</evidence>
<dbReference type="GO" id="GO:0016020">
    <property type="term" value="C:membrane"/>
    <property type="evidence" value="ECO:0007669"/>
    <property type="project" value="UniProtKB-SubCell"/>
</dbReference>
<reference evidence="8" key="1">
    <citation type="submission" date="2022-10" db="EMBL/GenBank/DDBJ databases">
        <title>Tapping the CABI collections for fungal endophytes: first genome assemblies for Collariella, Neodidymelliopsis, Ascochyta clinopodiicola, Didymella pomorum, Didymosphaeria variabile, Neocosmospora piperis and Neocucurbitaria cava.</title>
        <authorList>
            <person name="Hill R."/>
        </authorList>
    </citation>
    <scope>NUCLEOTIDE SEQUENCE</scope>
    <source>
        <strain evidence="8">IMI 355082</strain>
    </source>
</reference>
<sequence length="225" mass="23762">MSALTPLLQTVSISSALIAAGGIATLTLFDVPILQAQPASRSLPSTRWLFSRGSHIFPTAAFVSGAGFGVLAFQALPIPVSRLFKAIGSQGIRAIGARSGGYIIAGLLCLSIAPWTSIVMIPNNFALIKLNADKMGSRSEKSAEVLNSISSKDSRQRTSMDSVNGKGEANQWTDLSGPQEETPVKSTAAEDKKVKEMLELFGRQNMVRAVLMGLGGVVGLWMALV</sequence>
<comment type="subcellular location">
    <subcellularLocation>
        <location evidence="1">Membrane</location>
        <topology evidence="1">Multi-pass membrane protein</topology>
    </subcellularLocation>
</comment>
<evidence type="ECO:0000256" key="6">
    <source>
        <dbReference type="SAM" id="MobiDB-lite"/>
    </source>
</evidence>
<feature type="region of interest" description="Disordered" evidence="6">
    <location>
        <begin position="143"/>
        <end position="190"/>
    </location>
</feature>
<dbReference type="InterPro" id="IPR013901">
    <property type="entry name" value="Anthrone_oxy"/>
</dbReference>
<dbReference type="Pfam" id="PF08592">
    <property type="entry name" value="Anthrone_oxy"/>
    <property type="match status" value="1"/>
</dbReference>
<feature type="transmembrane region" description="Helical" evidence="7">
    <location>
        <begin position="206"/>
        <end position="224"/>
    </location>
</feature>
<proteinExistence type="inferred from homology"/>
<gene>
    <name evidence="8" type="ORF">N0V93_008469</name>
</gene>
<evidence type="ECO:0000256" key="7">
    <source>
        <dbReference type="SAM" id="Phobius"/>
    </source>
</evidence>
<keyword evidence="3 7" id="KW-1133">Transmembrane helix</keyword>
<dbReference type="AlphaFoldDB" id="A0A9W8YMS8"/>
<evidence type="ECO:0000313" key="9">
    <source>
        <dbReference type="Proteomes" id="UP001140453"/>
    </source>
</evidence>
<feature type="transmembrane region" description="Helical" evidence="7">
    <location>
        <begin position="101"/>
        <end position="121"/>
    </location>
</feature>
<accession>A0A9W8YMS8</accession>
<keyword evidence="4 7" id="KW-0472">Membrane</keyword>
<protein>
    <recommendedName>
        <fullName evidence="10">DUF1772-domain-containing protein</fullName>
    </recommendedName>
</protein>
<dbReference type="PANTHER" id="PTHR35042">
    <property type="entry name" value="ANTHRONE OXYGENASE ENCC"/>
    <property type="match status" value="1"/>
</dbReference>
<evidence type="ECO:0000256" key="5">
    <source>
        <dbReference type="ARBA" id="ARBA00034313"/>
    </source>
</evidence>
<dbReference type="OrthoDB" id="5954308at2759"/>
<evidence type="ECO:0000313" key="8">
    <source>
        <dbReference type="EMBL" id="KAJ4387866.1"/>
    </source>
</evidence>
<name>A0A9W8YMS8_9PEZI</name>
<dbReference type="Proteomes" id="UP001140453">
    <property type="component" value="Unassembled WGS sequence"/>
</dbReference>
<evidence type="ECO:0000256" key="1">
    <source>
        <dbReference type="ARBA" id="ARBA00004141"/>
    </source>
</evidence>